<sequence>MTIGGKVGVDIFVMIGAYFLVGKSFKFKRIVKLMLMIVFYIWSICIILKLLDYNLQYQWYELWLPVPGTYWFAGSYIVLLFIAPILNLVIENITCDQYHNIYDT</sequence>
<keyword evidence="1" id="KW-1133">Transmembrane helix</keyword>
<evidence type="ECO:0000256" key="1">
    <source>
        <dbReference type="SAM" id="Phobius"/>
    </source>
</evidence>
<accession>A0A921N072</accession>
<dbReference type="Proteomes" id="UP000776700">
    <property type="component" value="Unassembled WGS sequence"/>
</dbReference>
<evidence type="ECO:0000313" key="2">
    <source>
        <dbReference type="EMBL" id="HJG96298.1"/>
    </source>
</evidence>
<reference evidence="2" key="1">
    <citation type="journal article" date="2021" name="PeerJ">
        <title>Extensive microbial diversity within the chicken gut microbiome revealed by metagenomics and culture.</title>
        <authorList>
            <person name="Gilroy R."/>
            <person name="Ravi A."/>
            <person name="Getino M."/>
            <person name="Pursley I."/>
            <person name="Horton D.L."/>
            <person name="Alikhan N.F."/>
            <person name="Baker D."/>
            <person name="Gharbi K."/>
            <person name="Hall N."/>
            <person name="Watson M."/>
            <person name="Adriaenssens E.M."/>
            <person name="Foster-Nyarko E."/>
            <person name="Jarju S."/>
            <person name="Secka A."/>
            <person name="Antonio M."/>
            <person name="Oren A."/>
            <person name="Chaudhuri R.R."/>
            <person name="La Ragione R."/>
            <person name="Hildebrand F."/>
            <person name="Pallen M.J."/>
        </authorList>
    </citation>
    <scope>NUCLEOTIDE SEQUENCE</scope>
    <source>
        <strain evidence="2">1277</strain>
    </source>
</reference>
<protein>
    <submittedName>
        <fullName evidence="2">Uncharacterized protein</fullName>
    </submittedName>
</protein>
<dbReference type="AlphaFoldDB" id="A0A921N072"/>
<feature type="transmembrane region" description="Helical" evidence="1">
    <location>
        <begin position="71"/>
        <end position="90"/>
    </location>
</feature>
<evidence type="ECO:0000313" key="3">
    <source>
        <dbReference type="Proteomes" id="UP000776700"/>
    </source>
</evidence>
<feature type="transmembrane region" description="Helical" evidence="1">
    <location>
        <begin position="6"/>
        <end position="21"/>
    </location>
</feature>
<keyword evidence="1" id="KW-0812">Transmembrane</keyword>
<feature type="transmembrane region" description="Helical" evidence="1">
    <location>
        <begin position="33"/>
        <end position="51"/>
    </location>
</feature>
<gene>
    <name evidence="2" type="ORF">K8V90_04250</name>
</gene>
<name>A0A921N072_9FIRM</name>
<comment type="caution">
    <text evidence="2">The sequence shown here is derived from an EMBL/GenBank/DDBJ whole genome shotgun (WGS) entry which is preliminary data.</text>
</comment>
<organism evidence="2 3">
    <name type="scientific">Romboutsia timonensis</name>
    <dbReference type="NCBI Taxonomy" id="1776391"/>
    <lineage>
        <taxon>Bacteria</taxon>
        <taxon>Bacillati</taxon>
        <taxon>Bacillota</taxon>
        <taxon>Clostridia</taxon>
        <taxon>Peptostreptococcales</taxon>
        <taxon>Peptostreptococcaceae</taxon>
        <taxon>Romboutsia</taxon>
    </lineage>
</organism>
<keyword evidence="1" id="KW-0472">Membrane</keyword>
<dbReference type="EMBL" id="DYUB01000138">
    <property type="protein sequence ID" value="HJG96298.1"/>
    <property type="molecule type" value="Genomic_DNA"/>
</dbReference>
<reference evidence="2" key="2">
    <citation type="submission" date="2021-09" db="EMBL/GenBank/DDBJ databases">
        <authorList>
            <person name="Gilroy R."/>
        </authorList>
    </citation>
    <scope>NUCLEOTIDE SEQUENCE</scope>
    <source>
        <strain evidence="2">1277</strain>
    </source>
</reference>
<proteinExistence type="predicted"/>